<evidence type="ECO:0000313" key="2">
    <source>
        <dbReference type="Proteomes" id="UP000249842"/>
    </source>
</evidence>
<comment type="caution">
    <text evidence="1">The sequence shown here is derived from an EMBL/GenBank/DDBJ whole genome shotgun (WGS) entry which is preliminary data.</text>
</comment>
<sequence length="394" mass="42459">MAWLARLVTEGQQLTAVWDGLIERITADPGDAGALLDLSTLLQLTGNRDKGLELQATALELQRCYRRTHGAGGGLRILAFMIAGDFMANTPLDFLLEGSDAELTLCYLDGEPPAPADLPEHDVAFLAIGQSEDSTPLLAGLEGAFQAWPRPVVNSRAELIAALTRDGVADRFADHPLVFCPPTGRAARVALEAVAAGQALDAFFEGLAFPIIARPIGSHAGSGLEKLDDAAALAAYLAIHPQSEFYVAAFVDYAGPDGLFRKLRIVFVMGQPFISHMAVSERWMVHYLNADMDQSAAKRDEEAQMMATFDEGFALRHRAAFKALTEGFRLDYFGIDCAESADGRLLVFEADVAMIVHAMDSPELYPYKPPAMAKLFTAFVAALQGAADAVRRAA</sequence>
<dbReference type="OrthoDB" id="460582at2"/>
<gene>
    <name evidence="1" type="ORF">DJ021_06215</name>
</gene>
<name>A0A328B497_9CAUL</name>
<reference evidence="2" key="1">
    <citation type="submission" date="2018-05" db="EMBL/GenBank/DDBJ databases">
        <authorList>
            <person name="Li X."/>
        </authorList>
    </citation>
    <scope>NUCLEOTIDE SEQUENCE [LARGE SCALE GENOMIC DNA]</scope>
    <source>
        <strain evidence="2">HKS-05</strain>
    </source>
</reference>
<accession>A0A328B497</accession>
<evidence type="ECO:0000313" key="1">
    <source>
        <dbReference type="EMBL" id="RAK61709.1"/>
    </source>
</evidence>
<organism evidence="1 2">
    <name type="scientific">Phenylobacterium hankyongense</name>
    <dbReference type="NCBI Taxonomy" id="1813876"/>
    <lineage>
        <taxon>Bacteria</taxon>
        <taxon>Pseudomonadati</taxon>
        <taxon>Pseudomonadota</taxon>
        <taxon>Alphaproteobacteria</taxon>
        <taxon>Caulobacterales</taxon>
        <taxon>Caulobacteraceae</taxon>
        <taxon>Phenylobacterium</taxon>
    </lineage>
</organism>
<dbReference type="Proteomes" id="UP000249842">
    <property type="component" value="Unassembled WGS sequence"/>
</dbReference>
<keyword evidence="2" id="KW-1185">Reference proteome</keyword>
<dbReference type="AlphaFoldDB" id="A0A328B497"/>
<proteinExistence type="predicted"/>
<dbReference type="EMBL" id="QFYP01000001">
    <property type="protein sequence ID" value="RAK61709.1"/>
    <property type="molecule type" value="Genomic_DNA"/>
</dbReference>
<dbReference type="SUPFAM" id="SSF56059">
    <property type="entry name" value="Glutathione synthetase ATP-binding domain-like"/>
    <property type="match status" value="1"/>
</dbReference>
<evidence type="ECO:0008006" key="3">
    <source>
        <dbReference type="Google" id="ProtNLM"/>
    </source>
</evidence>
<protein>
    <recommendedName>
        <fullName evidence="3">RimK family alpha-L-glutamate ligase</fullName>
    </recommendedName>
</protein>